<protein>
    <submittedName>
        <fullName evidence="1">Uncharacterized protein</fullName>
    </submittedName>
</protein>
<organism evidence="1 2">
    <name type="scientific">Streptomyces ortus</name>
    <dbReference type="NCBI Taxonomy" id="2867268"/>
    <lineage>
        <taxon>Bacteria</taxon>
        <taxon>Bacillati</taxon>
        <taxon>Actinomycetota</taxon>
        <taxon>Actinomycetes</taxon>
        <taxon>Kitasatosporales</taxon>
        <taxon>Streptomycetaceae</taxon>
        <taxon>Streptomyces</taxon>
    </lineage>
</organism>
<comment type="caution">
    <text evidence="1">The sequence shown here is derived from an EMBL/GenBank/DDBJ whole genome shotgun (WGS) entry which is preliminary data.</text>
</comment>
<dbReference type="EMBL" id="JAIFZO010000002">
    <property type="protein sequence ID" value="MCX4232037.1"/>
    <property type="molecule type" value="Genomic_DNA"/>
</dbReference>
<dbReference type="Proteomes" id="UP001165590">
    <property type="component" value="Unassembled WGS sequence"/>
</dbReference>
<gene>
    <name evidence="1" type="ORF">K3769_04425</name>
</gene>
<reference evidence="1" key="1">
    <citation type="journal article" date="2022" name="bioRxiv">
        <title>Discovery and biosynthetic assessment of Streptomyces ortus sp nov. isolated from a deep-sea sponge.</title>
        <authorList>
            <person name="Williams S.E."/>
        </authorList>
    </citation>
    <scope>NUCLEOTIDE SEQUENCE</scope>
    <source>
        <strain evidence="1">A15ISP2-DRY2</strain>
    </source>
</reference>
<dbReference type="RefSeq" id="WP_267025140.1">
    <property type="nucleotide sequence ID" value="NZ_JAIFZO010000002.1"/>
</dbReference>
<accession>A0ABT3UWV1</accession>
<evidence type="ECO:0000313" key="2">
    <source>
        <dbReference type="Proteomes" id="UP001165590"/>
    </source>
</evidence>
<proteinExistence type="predicted"/>
<name>A0ABT3UWV1_9ACTN</name>
<keyword evidence="2" id="KW-1185">Reference proteome</keyword>
<evidence type="ECO:0000313" key="1">
    <source>
        <dbReference type="EMBL" id="MCX4232037.1"/>
    </source>
</evidence>
<sequence>MANSRPTPTISAYASDEQVRSFTANLGDADLSEWARQQKLGATRARLAEDRASCARGAEIARQEIQRRS</sequence>